<keyword evidence="3" id="KW-1185">Reference proteome</keyword>
<gene>
    <name evidence="4" type="ORF">K489DRAFT_430428</name>
</gene>
<dbReference type="RefSeq" id="XP_033461522.1">
    <property type="nucleotide sequence ID" value="XM_033608413.1"/>
</dbReference>
<dbReference type="InterPro" id="IPR046896">
    <property type="entry name" value="Cup1-like_N"/>
</dbReference>
<feature type="region of interest" description="Disordered" evidence="1">
    <location>
        <begin position="1"/>
        <end position="21"/>
    </location>
</feature>
<reference evidence="4" key="2">
    <citation type="submission" date="2020-04" db="EMBL/GenBank/DDBJ databases">
        <authorList>
            <consortium name="NCBI Genome Project"/>
        </authorList>
    </citation>
    <scope>NUCLEOTIDE SEQUENCE</scope>
    <source>
        <strain evidence="4">CBS 342.82</strain>
    </source>
</reference>
<dbReference type="Proteomes" id="UP000504637">
    <property type="component" value="Unplaced"/>
</dbReference>
<dbReference type="GeneID" id="54366213"/>
<dbReference type="CDD" id="cd20273">
    <property type="entry name" value="Complex1_LYR_unchar"/>
    <property type="match status" value="1"/>
</dbReference>
<accession>A0A6J3M8W3</accession>
<evidence type="ECO:0000256" key="1">
    <source>
        <dbReference type="SAM" id="MobiDB-lite"/>
    </source>
</evidence>
<evidence type="ECO:0000313" key="4">
    <source>
        <dbReference type="RefSeq" id="XP_033461522.1"/>
    </source>
</evidence>
<feature type="region of interest" description="Disordered" evidence="1">
    <location>
        <begin position="154"/>
        <end position="187"/>
    </location>
</feature>
<evidence type="ECO:0000313" key="3">
    <source>
        <dbReference type="Proteomes" id="UP000504637"/>
    </source>
</evidence>
<dbReference type="Pfam" id="PF20263">
    <property type="entry name" value="LYRM2-like"/>
    <property type="match status" value="1"/>
</dbReference>
<evidence type="ECO:0000259" key="2">
    <source>
        <dbReference type="Pfam" id="PF20263"/>
    </source>
</evidence>
<proteinExistence type="predicted"/>
<dbReference type="OrthoDB" id="5521299at2759"/>
<protein>
    <recommendedName>
        <fullName evidence="2">LYR motif-containing protein Cup1-like N-terminal domain-containing protein</fullName>
    </recommendedName>
</protein>
<name>A0A6J3M8W3_9PEZI</name>
<reference evidence="4" key="3">
    <citation type="submission" date="2025-08" db="UniProtKB">
        <authorList>
            <consortium name="RefSeq"/>
        </authorList>
    </citation>
    <scope>IDENTIFICATION</scope>
    <source>
        <strain evidence="4">CBS 342.82</strain>
    </source>
</reference>
<organism evidence="4">
    <name type="scientific">Dissoconium aciculare CBS 342.82</name>
    <dbReference type="NCBI Taxonomy" id="1314786"/>
    <lineage>
        <taxon>Eukaryota</taxon>
        <taxon>Fungi</taxon>
        <taxon>Dikarya</taxon>
        <taxon>Ascomycota</taxon>
        <taxon>Pezizomycotina</taxon>
        <taxon>Dothideomycetes</taxon>
        <taxon>Dothideomycetidae</taxon>
        <taxon>Mycosphaerellales</taxon>
        <taxon>Dissoconiaceae</taxon>
        <taxon>Dissoconium</taxon>
    </lineage>
</organism>
<reference evidence="4" key="1">
    <citation type="submission" date="2020-01" db="EMBL/GenBank/DDBJ databases">
        <authorList>
            <consortium name="DOE Joint Genome Institute"/>
            <person name="Haridas S."/>
            <person name="Albert R."/>
            <person name="Binder M."/>
            <person name="Bloem J."/>
            <person name="Labutti K."/>
            <person name="Salamov A."/>
            <person name="Andreopoulos B."/>
            <person name="Baker S.E."/>
            <person name="Barry K."/>
            <person name="Bills G."/>
            <person name="Bluhm B.H."/>
            <person name="Cannon C."/>
            <person name="Castanera R."/>
            <person name="Culley D.E."/>
            <person name="Daum C."/>
            <person name="Ezra D."/>
            <person name="Gonzalez J.B."/>
            <person name="Henrissat B."/>
            <person name="Kuo A."/>
            <person name="Liang C."/>
            <person name="Lipzen A."/>
            <person name="Lutzoni F."/>
            <person name="Magnuson J."/>
            <person name="Mondo S."/>
            <person name="Nolan M."/>
            <person name="Ohm R."/>
            <person name="Pangilinan J."/>
            <person name="Park H.-J."/>
            <person name="Ramirez L."/>
            <person name="Alfaro M."/>
            <person name="Sun H."/>
            <person name="Tritt A."/>
            <person name="Yoshinaga Y."/>
            <person name="Zwiers L.-H."/>
            <person name="Turgeon B.G."/>
            <person name="Goodwin S.B."/>
            <person name="Spatafora J.W."/>
            <person name="Crous P.W."/>
            <person name="Grigoriev I.V."/>
        </authorList>
    </citation>
    <scope>NUCLEOTIDE SEQUENCE</scope>
    <source>
        <strain evidence="4">CBS 342.82</strain>
    </source>
</reference>
<feature type="domain" description="LYR motif-containing protein Cup1-like N-terminal" evidence="2">
    <location>
        <begin position="33"/>
        <end position="125"/>
    </location>
</feature>
<dbReference type="AlphaFoldDB" id="A0A6J3M8W3"/>
<sequence length="382" mass="42869">MLPTLPLNGSTSQNPITPDLNADSQHAIEARSLLRAILRESTYLPDPQARLHVHQRALTEFRKWRSKARRLRDSPEFETRLKEKRQDARKAARELHRANQGEMTVLRKVLLATYGRSGKRRVELLQPLLVPIERQRLFFDGIADLVIQKRDAGGGVPVLPNPTDGQAKAKAKPPKPPPPASDKSKSLHPLNRDIADALLTPQLSALVKSQLQHGILRPGQSGLTQARPQILALATSGLPMPVSRLRNLSQDWYRDMLSRVLPPLPAAEWNRLRDLANTTRRPHEILVPRRRSAAGAGRSSSSSIPSMLELVVSGAQFSRGHFENREARNLSPRMMQRAWAEVFKLCPLLRWDEEWKTWAVTWGEAALKLPRPADEVEGPASS</sequence>
<feature type="compositionally biased region" description="Polar residues" evidence="1">
    <location>
        <begin position="7"/>
        <end position="16"/>
    </location>
</feature>